<feature type="compositionally biased region" description="Low complexity" evidence="1">
    <location>
        <begin position="125"/>
        <end position="137"/>
    </location>
</feature>
<dbReference type="Proteomes" id="UP000053424">
    <property type="component" value="Unassembled WGS sequence"/>
</dbReference>
<organism evidence="2 3">
    <name type="scientific">Hebeloma cylindrosporum</name>
    <dbReference type="NCBI Taxonomy" id="76867"/>
    <lineage>
        <taxon>Eukaryota</taxon>
        <taxon>Fungi</taxon>
        <taxon>Dikarya</taxon>
        <taxon>Basidiomycota</taxon>
        <taxon>Agaricomycotina</taxon>
        <taxon>Agaricomycetes</taxon>
        <taxon>Agaricomycetidae</taxon>
        <taxon>Agaricales</taxon>
        <taxon>Agaricineae</taxon>
        <taxon>Hymenogastraceae</taxon>
        <taxon>Hebeloma</taxon>
    </lineage>
</organism>
<proteinExistence type="predicted"/>
<reference evidence="2 3" key="1">
    <citation type="submission" date="2014-04" db="EMBL/GenBank/DDBJ databases">
        <authorList>
            <consortium name="DOE Joint Genome Institute"/>
            <person name="Kuo A."/>
            <person name="Gay G."/>
            <person name="Dore J."/>
            <person name="Kohler A."/>
            <person name="Nagy L.G."/>
            <person name="Floudas D."/>
            <person name="Copeland A."/>
            <person name="Barry K.W."/>
            <person name="Cichocki N."/>
            <person name="Veneault-Fourrey C."/>
            <person name="LaButti K."/>
            <person name="Lindquist E.A."/>
            <person name="Lipzen A."/>
            <person name="Lundell T."/>
            <person name="Morin E."/>
            <person name="Murat C."/>
            <person name="Sun H."/>
            <person name="Tunlid A."/>
            <person name="Henrissat B."/>
            <person name="Grigoriev I.V."/>
            <person name="Hibbett D.S."/>
            <person name="Martin F."/>
            <person name="Nordberg H.P."/>
            <person name="Cantor M.N."/>
            <person name="Hua S.X."/>
        </authorList>
    </citation>
    <scope>NUCLEOTIDE SEQUENCE [LARGE SCALE GENOMIC DNA]</scope>
    <source>
        <strain evidence="3">h7</strain>
    </source>
</reference>
<feature type="region of interest" description="Disordered" evidence="1">
    <location>
        <begin position="99"/>
        <end position="143"/>
    </location>
</feature>
<feature type="compositionally biased region" description="Low complexity" evidence="1">
    <location>
        <begin position="105"/>
        <end position="117"/>
    </location>
</feature>
<accession>A0A0C3C1E6</accession>
<gene>
    <name evidence="2" type="ORF">M413DRAFT_30491</name>
</gene>
<dbReference type="HOGENOM" id="CLU_927676_0_0_1"/>
<name>A0A0C3C1E6_HEBCY</name>
<evidence type="ECO:0000256" key="1">
    <source>
        <dbReference type="SAM" id="MobiDB-lite"/>
    </source>
</evidence>
<evidence type="ECO:0000313" key="3">
    <source>
        <dbReference type="Proteomes" id="UP000053424"/>
    </source>
</evidence>
<dbReference type="EMBL" id="KN831793">
    <property type="protein sequence ID" value="KIM38089.1"/>
    <property type="molecule type" value="Genomic_DNA"/>
</dbReference>
<dbReference type="OrthoDB" id="3067877at2759"/>
<sequence length="300" mass="31926">MATFSNLTEHTALRLKFKAIGESSFGRTYGWEYSGMAEVRAGPDAQEVEDLGMNEEAERGVVYKNQCLFMETLNATLNAEVWNKLSLESGSLFVQESASPSSNLTASTTGGPVTGSSAGSGGSRPSGSRANSSNPGPTQTRPNVQFEEVVTSLGVHPSNVINDFLLKEKPGAKVAITEDANRMSVITRADDSLPPAEELFSRIMKMHDISEENGVVSLKPKTVPSPEQAQQVIVPVNASVVSLISRNPALEASASVLASTHGSIENVKIYKIASSISKAGTSQLYTRSRRQSDALGTLAF</sequence>
<keyword evidence="3" id="KW-1185">Reference proteome</keyword>
<dbReference type="AlphaFoldDB" id="A0A0C3C1E6"/>
<reference evidence="3" key="2">
    <citation type="submission" date="2015-01" db="EMBL/GenBank/DDBJ databases">
        <title>Evolutionary Origins and Diversification of the Mycorrhizal Mutualists.</title>
        <authorList>
            <consortium name="DOE Joint Genome Institute"/>
            <consortium name="Mycorrhizal Genomics Consortium"/>
            <person name="Kohler A."/>
            <person name="Kuo A."/>
            <person name="Nagy L.G."/>
            <person name="Floudas D."/>
            <person name="Copeland A."/>
            <person name="Barry K.W."/>
            <person name="Cichocki N."/>
            <person name="Veneault-Fourrey C."/>
            <person name="LaButti K."/>
            <person name="Lindquist E.A."/>
            <person name="Lipzen A."/>
            <person name="Lundell T."/>
            <person name="Morin E."/>
            <person name="Murat C."/>
            <person name="Riley R."/>
            <person name="Ohm R."/>
            <person name="Sun H."/>
            <person name="Tunlid A."/>
            <person name="Henrissat B."/>
            <person name="Grigoriev I.V."/>
            <person name="Hibbett D.S."/>
            <person name="Martin F."/>
        </authorList>
    </citation>
    <scope>NUCLEOTIDE SEQUENCE [LARGE SCALE GENOMIC DNA]</scope>
    <source>
        <strain evidence="3">h7</strain>
    </source>
</reference>
<protein>
    <submittedName>
        <fullName evidence="2">Uncharacterized protein</fullName>
    </submittedName>
</protein>
<evidence type="ECO:0000313" key="2">
    <source>
        <dbReference type="EMBL" id="KIM38089.1"/>
    </source>
</evidence>